<keyword evidence="2" id="KW-0813">Transport</keyword>
<gene>
    <name evidence="8" type="ORF">L1049_008204</name>
</gene>
<evidence type="ECO:0000256" key="2">
    <source>
        <dbReference type="ARBA" id="ARBA00022448"/>
    </source>
</evidence>
<evidence type="ECO:0000313" key="8">
    <source>
        <dbReference type="EMBL" id="KAK9290041.1"/>
    </source>
</evidence>
<name>A0AAP0S9G9_LIQFO</name>
<sequence>MNDEEKMYESMGWGDYSWLRDWLASHLKCIFLILLFDSTLREQSLHHTSSQTKSTHLLLMASKAPSPMIHGHLLTTNLLAFGWAYVNNWHNTWEQFYVYWICPFIGAILAAWVFRVLFPPATKQKKA</sequence>
<comment type="caution">
    <text evidence="8">The sequence shown here is derived from an EMBL/GenBank/DDBJ whole genome shotgun (WGS) entry which is preliminary data.</text>
</comment>
<dbReference type="GO" id="GO:0016020">
    <property type="term" value="C:membrane"/>
    <property type="evidence" value="ECO:0007669"/>
    <property type="project" value="UniProtKB-SubCell"/>
</dbReference>
<dbReference type="PANTHER" id="PTHR46739">
    <property type="entry name" value="AQUAPORIN SIP1-1"/>
    <property type="match status" value="1"/>
</dbReference>
<dbReference type="EMBL" id="JBBPBK010000002">
    <property type="protein sequence ID" value="KAK9290041.1"/>
    <property type="molecule type" value="Genomic_DNA"/>
</dbReference>
<dbReference type="AlphaFoldDB" id="A0AAP0S9G9"/>
<dbReference type="Gene3D" id="1.20.1080.10">
    <property type="entry name" value="Glycerol uptake facilitator protein"/>
    <property type="match status" value="1"/>
</dbReference>
<dbReference type="PANTHER" id="PTHR46739:SF3">
    <property type="entry name" value="AQUAPORIN SIP1-1"/>
    <property type="match status" value="1"/>
</dbReference>
<dbReference type="Proteomes" id="UP001415857">
    <property type="component" value="Unassembled WGS sequence"/>
</dbReference>
<keyword evidence="4" id="KW-0677">Repeat</keyword>
<dbReference type="InterPro" id="IPR044222">
    <property type="entry name" value="SIP1-1/2-like"/>
</dbReference>
<dbReference type="GO" id="GO:0015250">
    <property type="term" value="F:water channel activity"/>
    <property type="evidence" value="ECO:0007669"/>
    <property type="project" value="InterPro"/>
</dbReference>
<evidence type="ECO:0000256" key="5">
    <source>
        <dbReference type="ARBA" id="ARBA00022989"/>
    </source>
</evidence>
<feature type="transmembrane region" description="Helical" evidence="7">
    <location>
        <begin position="98"/>
        <end position="118"/>
    </location>
</feature>
<organism evidence="8 9">
    <name type="scientific">Liquidambar formosana</name>
    <name type="common">Formosan gum</name>
    <dbReference type="NCBI Taxonomy" id="63359"/>
    <lineage>
        <taxon>Eukaryota</taxon>
        <taxon>Viridiplantae</taxon>
        <taxon>Streptophyta</taxon>
        <taxon>Embryophyta</taxon>
        <taxon>Tracheophyta</taxon>
        <taxon>Spermatophyta</taxon>
        <taxon>Magnoliopsida</taxon>
        <taxon>eudicotyledons</taxon>
        <taxon>Gunneridae</taxon>
        <taxon>Pentapetalae</taxon>
        <taxon>Saxifragales</taxon>
        <taxon>Altingiaceae</taxon>
        <taxon>Liquidambar</taxon>
    </lineage>
</organism>
<proteinExistence type="predicted"/>
<keyword evidence="9" id="KW-1185">Reference proteome</keyword>
<evidence type="ECO:0000256" key="6">
    <source>
        <dbReference type="ARBA" id="ARBA00023136"/>
    </source>
</evidence>
<keyword evidence="3 7" id="KW-0812">Transmembrane</keyword>
<comment type="subcellular location">
    <subcellularLocation>
        <location evidence="1">Membrane</location>
        <topology evidence="1">Multi-pass membrane protein</topology>
    </subcellularLocation>
</comment>
<dbReference type="InterPro" id="IPR023271">
    <property type="entry name" value="Aquaporin-like"/>
</dbReference>
<evidence type="ECO:0000256" key="1">
    <source>
        <dbReference type="ARBA" id="ARBA00004141"/>
    </source>
</evidence>
<keyword evidence="5 7" id="KW-1133">Transmembrane helix</keyword>
<accession>A0AAP0S9G9</accession>
<evidence type="ECO:0000256" key="3">
    <source>
        <dbReference type="ARBA" id="ARBA00022692"/>
    </source>
</evidence>
<reference evidence="8 9" key="1">
    <citation type="journal article" date="2024" name="Plant J.">
        <title>Genome sequences and population genomics reveal climatic adaptation and genomic divergence between two closely related sweetgum species.</title>
        <authorList>
            <person name="Xu W.Q."/>
            <person name="Ren C.Q."/>
            <person name="Zhang X.Y."/>
            <person name="Comes H.P."/>
            <person name="Liu X.H."/>
            <person name="Li Y.G."/>
            <person name="Kettle C.J."/>
            <person name="Jalonen R."/>
            <person name="Gaisberger H."/>
            <person name="Ma Y.Z."/>
            <person name="Qiu Y.X."/>
        </authorList>
    </citation>
    <scope>NUCLEOTIDE SEQUENCE [LARGE SCALE GENOMIC DNA]</scope>
    <source>
        <strain evidence="8">Hangzhou</strain>
    </source>
</reference>
<dbReference type="SUPFAM" id="SSF81338">
    <property type="entry name" value="Aquaporin-like"/>
    <property type="match status" value="1"/>
</dbReference>
<evidence type="ECO:0000313" key="9">
    <source>
        <dbReference type="Proteomes" id="UP001415857"/>
    </source>
</evidence>
<feature type="transmembrane region" description="Helical" evidence="7">
    <location>
        <begin position="68"/>
        <end position="86"/>
    </location>
</feature>
<keyword evidence="6 7" id="KW-0472">Membrane</keyword>
<evidence type="ECO:0000256" key="7">
    <source>
        <dbReference type="SAM" id="Phobius"/>
    </source>
</evidence>
<protein>
    <submittedName>
        <fullName evidence="8">Uncharacterized protein</fullName>
    </submittedName>
</protein>
<evidence type="ECO:0000256" key="4">
    <source>
        <dbReference type="ARBA" id="ARBA00022737"/>
    </source>
</evidence>